<gene>
    <name evidence="1" type="ORF">E3N88_35040</name>
</gene>
<evidence type="ECO:0000313" key="1">
    <source>
        <dbReference type="EMBL" id="KAD3067160.1"/>
    </source>
</evidence>
<protein>
    <submittedName>
        <fullName evidence="1">Uncharacterized protein</fullName>
    </submittedName>
</protein>
<dbReference type="Proteomes" id="UP000326396">
    <property type="component" value="Linkage Group LG7"/>
</dbReference>
<organism evidence="1 2">
    <name type="scientific">Mikania micrantha</name>
    <name type="common">bitter vine</name>
    <dbReference type="NCBI Taxonomy" id="192012"/>
    <lineage>
        <taxon>Eukaryota</taxon>
        <taxon>Viridiplantae</taxon>
        <taxon>Streptophyta</taxon>
        <taxon>Embryophyta</taxon>
        <taxon>Tracheophyta</taxon>
        <taxon>Spermatophyta</taxon>
        <taxon>Magnoliopsida</taxon>
        <taxon>eudicotyledons</taxon>
        <taxon>Gunneridae</taxon>
        <taxon>Pentapetalae</taxon>
        <taxon>asterids</taxon>
        <taxon>campanulids</taxon>
        <taxon>Asterales</taxon>
        <taxon>Asteraceae</taxon>
        <taxon>Asteroideae</taxon>
        <taxon>Heliantheae alliance</taxon>
        <taxon>Eupatorieae</taxon>
        <taxon>Mikania</taxon>
    </lineage>
</organism>
<comment type="caution">
    <text evidence="1">The sequence shown here is derived from an EMBL/GenBank/DDBJ whole genome shotgun (WGS) entry which is preliminary data.</text>
</comment>
<reference evidence="1 2" key="1">
    <citation type="submission" date="2019-05" db="EMBL/GenBank/DDBJ databases">
        <title>Mikania micrantha, genome provides insights into the molecular mechanism of rapid growth.</title>
        <authorList>
            <person name="Liu B."/>
        </authorList>
    </citation>
    <scope>NUCLEOTIDE SEQUENCE [LARGE SCALE GENOMIC DNA]</scope>
    <source>
        <strain evidence="1">NLD-2019</strain>
        <tissue evidence="1">Leaf</tissue>
    </source>
</reference>
<sequence>MWWHHRLSGIRRETKPPIQIIRLRWRPRQGAMASGKDVVLHCVAAASWMHASRARKDDYGFVCDGEF</sequence>
<dbReference type="EMBL" id="SZYD01000017">
    <property type="protein sequence ID" value="KAD3067160.1"/>
    <property type="molecule type" value="Genomic_DNA"/>
</dbReference>
<keyword evidence="2" id="KW-1185">Reference proteome</keyword>
<proteinExistence type="predicted"/>
<evidence type="ECO:0000313" key="2">
    <source>
        <dbReference type="Proteomes" id="UP000326396"/>
    </source>
</evidence>
<name>A0A5N6LZV3_9ASTR</name>
<dbReference type="AlphaFoldDB" id="A0A5N6LZV3"/>
<accession>A0A5N6LZV3</accession>